<name>A7RZJ3_NEMVE</name>
<evidence type="ECO:0000256" key="9">
    <source>
        <dbReference type="RuleBase" id="RU362000"/>
    </source>
</evidence>
<dbReference type="InParanoid" id="A7RZJ3"/>
<dbReference type="eggNOG" id="KOG3767">
    <property type="taxonomic scope" value="Eukaryota"/>
</dbReference>
<dbReference type="GO" id="GO:0015075">
    <property type="term" value="F:monoatomic ion transmembrane transporter activity"/>
    <property type="evidence" value="ECO:0007669"/>
    <property type="project" value="InterPro"/>
</dbReference>
<dbReference type="InterPro" id="IPR004686">
    <property type="entry name" value="Mtc"/>
</dbReference>
<comment type="similarity">
    <text evidence="2 9">Belongs to the sideroflexin family.</text>
</comment>
<comment type="subcellular location">
    <subcellularLocation>
        <location evidence="1 9">Mitochondrion membrane</location>
        <topology evidence="1 9">Multi-pass membrane protein</topology>
    </subcellularLocation>
</comment>
<dbReference type="AlphaFoldDB" id="A7RZJ3"/>
<keyword evidence="11" id="KW-1185">Reference proteome</keyword>
<dbReference type="GO" id="GO:0006865">
    <property type="term" value="P:amino acid transport"/>
    <property type="evidence" value="ECO:0007669"/>
    <property type="project" value="UniProtKB-KW"/>
</dbReference>
<keyword evidence="5" id="KW-0029">Amino-acid transport</keyword>
<dbReference type="GO" id="GO:0022857">
    <property type="term" value="F:transmembrane transporter activity"/>
    <property type="evidence" value="ECO:0000318"/>
    <property type="project" value="GO_Central"/>
</dbReference>
<dbReference type="GO" id="GO:0005743">
    <property type="term" value="C:mitochondrial inner membrane"/>
    <property type="evidence" value="ECO:0000318"/>
    <property type="project" value="GO_Central"/>
</dbReference>
<evidence type="ECO:0000256" key="3">
    <source>
        <dbReference type="ARBA" id="ARBA00022448"/>
    </source>
</evidence>
<dbReference type="HOGENOM" id="CLU_039425_2_1_1"/>
<evidence type="ECO:0000313" key="10">
    <source>
        <dbReference type="EMBL" id="EDO43105.1"/>
    </source>
</evidence>
<proteinExistence type="inferred from homology"/>
<dbReference type="GO" id="GO:1990542">
    <property type="term" value="P:mitochondrial transmembrane transport"/>
    <property type="evidence" value="ECO:0000318"/>
    <property type="project" value="GO_Central"/>
</dbReference>
<evidence type="ECO:0000256" key="4">
    <source>
        <dbReference type="ARBA" id="ARBA00022692"/>
    </source>
</evidence>
<dbReference type="Proteomes" id="UP000001593">
    <property type="component" value="Unassembled WGS sequence"/>
</dbReference>
<evidence type="ECO:0000256" key="2">
    <source>
        <dbReference type="ARBA" id="ARBA00005974"/>
    </source>
</evidence>
<evidence type="ECO:0000256" key="1">
    <source>
        <dbReference type="ARBA" id="ARBA00004225"/>
    </source>
</evidence>
<dbReference type="PhylomeDB" id="A7RZJ3"/>
<evidence type="ECO:0000313" key="11">
    <source>
        <dbReference type="Proteomes" id="UP000001593"/>
    </source>
</evidence>
<evidence type="ECO:0000256" key="6">
    <source>
        <dbReference type="ARBA" id="ARBA00022989"/>
    </source>
</evidence>
<keyword evidence="3" id="KW-0813">Transport</keyword>
<accession>A7RZJ3</accession>
<reference evidence="10 11" key="1">
    <citation type="journal article" date="2007" name="Science">
        <title>Sea anemone genome reveals ancestral eumetazoan gene repertoire and genomic organization.</title>
        <authorList>
            <person name="Putnam N.H."/>
            <person name="Srivastava M."/>
            <person name="Hellsten U."/>
            <person name="Dirks B."/>
            <person name="Chapman J."/>
            <person name="Salamov A."/>
            <person name="Terry A."/>
            <person name="Shapiro H."/>
            <person name="Lindquist E."/>
            <person name="Kapitonov V.V."/>
            <person name="Jurka J."/>
            <person name="Genikhovich G."/>
            <person name="Grigoriev I.V."/>
            <person name="Lucas S.M."/>
            <person name="Steele R.E."/>
            <person name="Finnerty J.R."/>
            <person name="Technau U."/>
            <person name="Martindale M.Q."/>
            <person name="Rokhsar D.S."/>
        </authorList>
    </citation>
    <scope>NUCLEOTIDE SEQUENCE [LARGE SCALE GENOMIC DNA]</scope>
    <source>
        <strain evidence="11">CH2 X CH6</strain>
    </source>
</reference>
<dbReference type="KEGG" id="nve:5515020"/>
<feature type="transmembrane region" description="Helical" evidence="9">
    <location>
        <begin position="105"/>
        <end position="132"/>
    </location>
</feature>
<dbReference type="STRING" id="45351.A7RZJ3"/>
<dbReference type="Pfam" id="PF03820">
    <property type="entry name" value="SFXNs"/>
    <property type="match status" value="1"/>
</dbReference>
<dbReference type="PANTHER" id="PTHR11153:SF6">
    <property type="entry name" value="SIDEROFLEXIN-5"/>
    <property type="match status" value="1"/>
</dbReference>
<keyword evidence="6 9" id="KW-1133">Transmembrane helix</keyword>
<organism evidence="10 11">
    <name type="scientific">Nematostella vectensis</name>
    <name type="common">Starlet sea anemone</name>
    <dbReference type="NCBI Taxonomy" id="45351"/>
    <lineage>
        <taxon>Eukaryota</taxon>
        <taxon>Metazoa</taxon>
        <taxon>Cnidaria</taxon>
        <taxon>Anthozoa</taxon>
        <taxon>Hexacorallia</taxon>
        <taxon>Actiniaria</taxon>
        <taxon>Edwardsiidae</taxon>
        <taxon>Nematostella</taxon>
    </lineage>
</organism>
<evidence type="ECO:0000256" key="8">
    <source>
        <dbReference type="ARBA" id="ARBA00023136"/>
    </source>
</evidence>
<evidence type="ECO:0000256" key="7">
    <source>
        <dbReference type="ARBA" id="ARBA00023128"/>
    </source>
</evidence>
<feature type="transmembrane region" description="Helical" evidence="9">
    <location>
        <begin position="157"/>
        <end position="179"/>
    </location>
</feature>
<feature type="transmembrane region" description="Helical" evidence="9">
    <location>
        <begin position="250"/>
        <end position="267"/>
    </location>
</feature>
<evidence type="ECO:0000256" key="5">
    <source>
        <dbReference type="ARBA" id="ARBA00022970"/>
    </source>
</evidence>
<dbReference type="OMA" id="GTTIFWQ"/>
<keyword evidence="7 9" id="KW-0496">Mitochondrion</keyword>
<dbReference type="EMBL" id="DS469557">
    <property type="protein sequence ID" value="EDO43105.1"/>
    <property type="molecule type" value="Genomic_DNA"/>
</dbReference>
<feature type="transmembrane region" description="Helical" evidence="9">
    <location>
        <begin position="191"/>
        <end position="211"/>
    </location>
</feature>
<feature type="transmembrane region" description="Helical" evidence="9">
    <location>
        <begin position="279"/>
        <end position="303"/>
    </location>
</feature>
<keyword evidence="4 9" id="KW-0812">Transmembrane</keyword>
<sequence>MADRGNSDVLRSEGFPPFSLVQPRFDQGTYIGRLYRCFDITDPRTLFTSESKLQSSIKLLEDFKKQQLVPGTTDKQLWEARKIKEAIIHPDTNSKVLMPFRMSGYVPFGTITVVGMLLPAPGLKTVIFWQWLNQSHNAAVNFSTEMQQGKTPTSRFLLSYLGAITSAVTIAVGLSMVVQKAKFSTPVMRGLMQRLVAFPATAAANICNVVLMRNHELFTGIEVKDKEGNIVGTSKIAAKNAIFETTLTRIILPAPLLVGPALIMAPLERTNFLKARPRLHLPVQAAVCVAVFGLALPLAIAMFPQVSEVFTKDLEPEIQASTKEAKLFYNKGL</sequence>
<dbReference type="PANTHER" id="PTHR11153">
    <property type="entry name" value="SIDEROFLEXIN"/>
    <property type="match status" value="1"/>
</dbReference>
<dbReference type="NCBIfam" id="TIGR00798">
    <property type="entry name" value="mtc"/>
    <property type="match status" value="1"/>
</dbReference>
<gene>
    <name evidence="10" type="ORF">NEMVEDRAFT_v1g98958</name>
</gene>
<keyword evidence="8 9" id="KW-0472">Membrane</keyword>
<protein>
    <recommendedName>
        <fullName evidence="9">Sidoreflexin</fullName>
    </recommendedName>
</protein>